<evidence type="ECO:0000256" key="5">
    <source>
        <dbReference type="ARBA" id="ARBA00023136"/>
    </source>
</evidence>
<dbReference type="PANTHER" id="PTHR30572">
    <property type="entry name" value="MEMBRANE COMPONENT OF TRANSPORTER-RELATED"/>
    <property type="match status" value="1"/>
</dbReference>
<dbReference type="Pfam" id="PF02687">
    <property type="entry name" value="FtsX"/>
    <property type="match status" value="2"/>
</dbReference>
<feature type="transmembrane region" description="Helical" evidence="7">
    <location>
        <begin position="369"/>
        <end position="387"/>
    </location>
</feature>
<dbReference type="GO" id="GO:0005886">
    <property type="term" value="C:plasma membrane"/>
    <property type="evidence" value="ECO:0007669"/>
    <property type="project" value="UniProtKB-SubCell"/>
</dbReference>
<evidence type="ECO:0000256" key="2">
    <source>
        <dbReference type="ARBA" id="ARBA00022475"/>
    </source>
</evidence>
<protein>
    <submittedName>
        <fullName evidence="9">ABC transporter permease</fullName>
    </submittedName>
</protein>
<keyword evidence="3 7" id="KW-0812">Transmembrane</keyword>
<keyword evidence="5 7" id="KW-0472">Membrane</keyword>
<comment type="similarity">
    <text evidence="6">Belongs to the ABC-4 integral membrane protein family.</text>
</comment>
<feature type="transmembrane region" description="Helical" evidence="7">
    <location>
        <begin position="274"/>
        <end position="295"/>
    </location>
</feature>
<feature type="transmembrane region" description="Helical" evidence="7">
    <location>
        <begin position="813"/>
        <end position="835"/>
    </location>
</feature>
<sequence length="853" mass="95152">MLKVSNRKITAEIASITYKANGKRNLLTIFALFLTTFLISVIIALGVSYWNTISQRQIRMEGMDYDVELTEPAEEQVQIIRDMDEVRYAGLAVKCAIVEEYNGKTLDKMRLYWLDDICWEKQTVPALEEYVGHYPQKENEIMLSGSALTAMGIDKPREGMSIPVTYYTLASEEEDAAAENVQAAGDQSIQKEFILSGWYTDYTGNDRGYVSEAFFRGTGVKQTDLTQGSLKITLNNPLYSEKDIIRMQQAVGIRRLQIIEGDYDTISSFLKMSVVLAGLLLMIFASGWLFIYNTLYISITKDIRYYGQLKTIGMTSRQLKNVVYRQAFFNSCIGIPVGLLASAVVSRLVIPGILHMVNPSVPASQVTPVSVWIFLLAGGFALLTNFLSSRKPAKLAGEVPPVEAMKYVAGSAGKPKPRRAPKPRRSGNLLFSMAKQNMFRDKKQAAVIFLSFIIALSVFVTVNVIIVGNEAARVLNESMDYDICFKNETTLDDDRRQLITDEAIENVRNISGVKEVRKVTSTVAVVPYQEEVYGEYLREIYKTRHSPGNYEEDMEQYKNNPAYSMFNSRLIGLDEAGFALVNEKLGNVLDKDQFMRGEIAVSPNFFLEGDSGMKGKTVHFYLPDGLHPDREETMKIAAVGEGDINPAYFAGGYIPELMVSENYAQKLMGETFTELIEVVYDEPLSAGTEEAVRAVFAGEDDITYNSKLERYNEMKESENQVRVLGGSLGIILAMLAVLNYLNVMAAGIQARQDELATLESIGMTVKQTKNMLRLEGAGYALISIAGALILGIPLSFAAFQAMNVYFISYSVPWAANLILFAVVLLVCITAPVGLYRKTQNRSVIERLRNVENN</sequence>
<evidence type="ECO:0000256" key="1">
    <source>
        <dbReference type="ARBA" id="ARBA00004651"/>
    </source>
</evidence>
<evidence type="ECO:0000259" key="8">
    <source>
        <dbReference type="Pfam" id="PF02687"/>
    </source>
</evidence>
<comment type="subcellular location">
    <subcellularLocation>
        <location evidence="1">Cell membrane</location>
        <topology evidence="1">Multi-pass membrane protein</topology>
    </subcellularLocation>
</comment>
<dbReference type="GO" id="GO:0022857">
    <property type="term" value="F:transmembrane transporter activity"/>
    <property type="evidence" value="ECO:0007669"/>
    <property type="project" value="TreeGrafter"/>
</dbReference>
<feature type="transmembrane region" description="Helical" evidence="7">
    <location>
        <begin position="327"/>
        <end position="349"/>
    </location>
</feature>
<gene>
    <name evidence="9" type="ORF">H9968_02735</name>
</gene>
<dbReference type="PANTHER" id="PTHR30572:SF4">
    <property type="entry name" value="ABC TRANSPORTER PERMEASE YTRF"/>
    <property type="match status" value="1"/>
</dbReference>
<feature type="transmembrane region" description="Helical" evidence="7">
    <location>
        <begin position="26"/>
        <end position="50"/>
    </location>
</feature>
<feature type="domain" description="ABC3 transporter permease C-terminal" evidence="8">
    <location>
        <begin position="728"/>
        <end position="832"/>
    </location>
</feature>
<feature type="domain" description="ABC3 transporter permease C-terminal" evidence="8">
    <location>
        <begin position="279"/>
        <end position="394"/>
    </location>
</feature>
<dbReference type="EMBL" id="DXBR01000034">
    <property type="protein sequence ID" value="HIZ38829.1"/>
    <property type="molecule type" value="Genomic_DNA"/>
</dbReference>
<feature type="transmembrane region" description="Helical" evidence="7">
    <location>
        <begin position="776"/>
        <end position="801"/>
    </location>
</feature>
<accession>A0A9D2J7T5</accession>
<evidence type="ECO:0000313" key="9">
    <source>
        <dbReference type="EMBL" id="HIZ38829.1"/>
    </source>
</evidence>
<dbReference type="InterPro" id="IPR050250">
    <property type="entry name" value="Macrolide_Exporter_MacB"/>
</dbReference>
<evidence type="ECO:0000256" key="7">
    <source>
        <dbReference type="SAM" id="Phobius"/>
    </source>
</evidence>
<dbReference type="AlphaFoldDB" id="A0A9D2J7T5"/>
<reference evidence="9" key="2">
    <citation type="submission" date="2021-04" db="EMBL/GenBank/DDBJ databases">
        <authorList>
            <person name="Gilroy R."/>
        </authorList>
    </citation>
    <scope>NUCLEOTIDE SEQUENCE</scope>
    <source>
        <strain evidence="9">CHK179-28034</strain>
    </source>
</reference>
<organism evidence="9 10">
    <name type="scientific">Candidatus Anaerobutyricum stercoris</name>
    <dbReference type="NCBI Taxonomy" id="2838457"/>
    <lineage>
        <taxon>Bacteria</taxon>
        <taxon>Bacillati</taxon>
        <taxon>Bacillota</taxon>
        <taxon>Clostridia</taxon>
        <taxon>Lachnospirales</taxon>
        <taxon>Lachnospiraceae</taxon>
        <taxon>Anaerobutyricum</taxon>
    </lineage>
</organism>
<keyword evidence="4 7" id="KW-1133">Transmembrane helix</keyword>
<reference evidence="9" key="1">
    <citation type="journal article" date="2021" name="PeerJ">
        <title>Extensive microbial diversity within the chicken gut microbiome revealed by metagenomics and culture.</title>
        <authorList>
            <person name="Gilroy R."/>
            <person name="Ravi A."/>
            <person name="Getino M."/>
            <person name="Pursley I."/>
            <person name="Horton D.L."/>
            <person name="Alikhan N.F."/>
            <person name="Baker D."/>
            <person name="Gharbi K."/>
            <person name="Hall N."/>
            <person name="Watson M."/>
            <person name="Adriaenssens E.M."/>
            <person name="Foster-Nyarko E."/>
            <person name="Jarju S."/>
            <person name="Secka A."/>
            <person name="Antonio M."/>
            <person name="Oren A."/>
            <person name="Chaudhuri R.R."/>
            <person name="La Ragione R."/>
            <person name="Hildebrand F."/>
            <person name="Pallen M.J."/>
        </authorList>
    </citation>
    <scope>NUCLEOTIDE SEQUENCE</scope>
    <source>
        <strain evidence="9">CHK179-28034</strain>
    </source>
</reference>
<proteinExistence type="inferred from homology"/>
<comment type="caution">
    <text evidence="9">The sequence shown here is derived from an EMBL/GenBank/DDBJ whole genome shotgun (WGS) entry which is preliminary data.</text>
</comment>
<feature type="transmembrane region" description="Helical" evidence="7">
    <location>
        <begin position="723"/>
        <end position="741"/>
    </location>
</feature>
<dbReference type="Proteomes" id="UP000824049">
    <property type="component" value="Unassembled WGS sequence"/>
</dbReference>
<evidence type="ECO:0000313" key="10">
    <source>
        <dbReference type="Proteomes" id="UP000824049"/>
    </source>
</evidence>
<evidence type="ECO:0000256" key="3">
    <source>
        <dbReference type="ARBA" id="ARBA00022692"/>
    </source>
</evidence>
<name>A0A9D2J7T5_9FIRM</name>
<feature type="transmembrane region" description="Helical" evidence="7">
    <location>
        <begin position="445"/>
        <end position="466"/>
    </location>
</feature>
<evidence type="ECO:0000256" key="4">
    <source>
        <dbReference type="ARBA" id="ARBA00022989"/>
    </source>
</evidence>
<keyword evidence="2" id="KW-1003">Cell membrane</keyword>
<evidence type="ECO:0000256" key="6">
    <source>
        <dbReference type="ARBA" id="ARBA00038076"/>
    </source>
</evidence>
<dbReference type="InterPro" id="IPR003838">
    <property type="entry name" value="ABC3_permease_C"/>
</dbReference>